<dbReference type="AlphaFoldDB" id="A0A1Y1ZNK1"/>
<feature type="domain" description="Replication factor-A protein 1 N-terminal" evidence="12">
    <location>
        <begin position="6"/>
        <end position="107"/>
    </location>
</feature>
<dbReference type="InterPro" id="IPR047192">
    <property type="entry name" value="Euk_RPA1_DBD_C"/>
</dbReference>
<dbReference type="InterPro" id="IPR004591">
    <property type="entry name" value="Rfa1"/>
</dbReference>
<dbReference type="FunFam" id="2.40.50.140:FF:000064">
    <property type="entry name" value="Replication protein A subunit"/>
    <property type="match status" value="1"/>
</dbReference>
<dbReference type="GO" id="GO:0000781">
    <property type="term" value="C:chromosome, telomeric region"/>
    <property type="evidence" value="ECO:0007669"/>
    <property type="project" value="UniProtKB-ARBA"/>
</dbReference>
<dbReference type="InterPro" id="IPR004365">
    <property type="entry name" value="NA-bd_OB_tRNA"/>
</dbReference>
<evidence type="ECO:0000256" key="10">
    <source>
        <dbReference type="SAM" id="MobiDB-lite"/>
    </source>
</evidence>
<evidence type="ECO:0000256" key="2">
    <source>
        <dbReference type="ARBA" id="ARBA00005690"/>
    </source>
</evidence>
<dbReference type="Gene3D" id="2.40.50.140">
    <property type="entry name" value="Nucleic acid-binding proteins"/>
    <property type="match status" value="4"/>
</dbReference>
<feature type="domain" description="Replication factor A C-terminal" evidence="13">
    <location>
        <begin position="447"/>
        <end position="596"/>
    </location>
</feature>
<dbReference type="SUPFAM" id="SSF50249">
    <property type="entry name" value="Nucleic acid-binding proteins"/>
    <property type="match status" value="4"/>
</dbReference>
<evidence type="ECO:0000256" key="3">
    <source>
        <dbReference type="ARBA" id="ARBA00022705"/>
    </source>
</evidence>
<comment type="function">
    <text evidence="9">As part of the replication protein A (RPA/RP-A), a single-stranded DNA-binding heterotrimeric complex, may play an essential role in DNA replication, recombination and repair. Binds and stabilizes single-stranded DNA intermediates, preventing complementary DNA reannealing and recruiting different proteins involved in DNA metabolism.</text>
</comment>
<dbReference type="InterPro" id="IPR012340">
    <property type="entry name" value="NA-bd_OB-fold"/>
</dbReference>
<dbReference type="GO" id="GO:0006260">
    <property type="term" value="P:DNA replication"/>
    <property type="evidence" value="ECO:0007669"/>
    <property type="project" value="UniProtKB-KW"/>
</dbReference>
<feature type="domain" description="OB" evidence="11">
    <location>
        <begin position="190"/>
        <end position="263"/>
    </location>
</feature>
<evidence type="ECO:0000256" key="1">
    <source>
        <dbReference type="ARBA" id="ARBA00004123"/>
    </source>
</evidence>
<feature type="compositionally biased region" description="Basic and acidic residues" evidence="10">
    <location>
        <begin position="117"/>
        <end position="128"/>
    </location>
</feature>
<keyword evidence="5 9" id="KW-0863">Zinc-finger</keyword>
<dbReference type="Pfam" id="PF08646">
    <property type="entry name" value="Rep_fac-A_C"/>
    <property type="match status" value="1"/>
</dbReference>
<keyword evidence="3 9" id="KW-0235">DNA replication</keyword>
<evidence type="ECO:0000259" key="12">
    <source>
        <dbReference type="Pfam" id="PF04057"/>
    </source>
</evidence>
<dbReference type="OrthoDB" id="1751331at2759"/>
<dbReference type="FunFam" id="2.40.50.140:FF:000117">
    <property type="entry name" value="Replication protein A subunit"/>
    <property type="match status" value="1"/>
</dbReference>
<accession>A0A1Y1ZNK1</accession>
<organism evidence="15 16">
    <name type="scientific">Clohesyomyces aquaticus</name>
    <dbReference type="NCBI Taxonomy" id="1231657"/>
    <lineage>
        <taxon>Eukaryota</taxon>
        <taxon>Fungi</taxon>
        <taxon>Dikarya</taxon>
        <taxon>Ascomycota</taxon>
        <taxon>Pezizomycotina</taxon>
        <taxon>Dothideomycetes</taxon>
        <taxon>Pleosporomycetidae</taxon>
        <taxon>Pleosporales</taxon>
        <taxon>Lindgomycetaceae</taxon>
        <taxon>Clohesyomyces</taxon>
    </lineage>
</organism>
<dbReference type="InterPro" id="IPR031657">
    <property type="entry name" value="REPA_OB_2"/>
</dbReference>
<proteinExistence type="inferred from homology"/>
<dbReference type="PANTHER" id="PTHR47165">
    <property type="entry name" value="OS03G0429900 PROTEIN"/>
    <property type="match status" value="1"/>
</dbReference>
<dbReference type="FunFam" id="2.40.50.140:FF:000090">
    <property type="entry name" value="Replication protein A subunit"/>
    <property type="match status" value="1"/>
</dbReference>
<evidence type="ECO:0000256" key="8">
    <source>
        <dbReference type="ARBA" id="ARBA00023242"/>
    </source>
</evidence>
<dbReference type="STRING" id="1231657.A0A1Y1ZNK1"/>
<feature type="region of interest" description="Disordered" evidence="10">
    <location>
        <begin position="117"/>
        <end position="166"/>
    </location>
</feature>
<dbReference type="GO" id="GO:0005662">
    <property type="term" value="C:DNA replication factor A complex"/>
    <property type="evidence" value="ECO:0007669"/>
    <property type="project" value="UniProtKB-ARBA"/>
</dbReference>
<evidence type="ECO:0000256" key="6">
    <source>
        <dbReference type="ARBA" id="ARBA00022833"/>
    </source>
</evidence>
<dbReference type="PANTHER" id="PTHR47165:SF4">
    <property type="entry name" value="OS03G0429900 PROTEIN"/>
    <property type="match status" value="1"/>
</dbReference>
<evidence type="ECO:0000259" key="13">
    <source>
        <dbReference type="Pfam" id="PF08646"/>
    </source>
</evidence>
<evidence type="ECO:0000259" key="14">
    <source>
        <dbReference type="Pfam" id="PF16900"/>
    </source>
</evidence>
<reference evidence="15 16" key="1">
    <citation type="submission" date="2016-07" db="EMBL/GenBank/DDBJ databases">
        <title>Pervasive Adenine N6-methylation of Active Genes in Fungi.</title>
        <authorList>
            <consortium name="DOE Joint Genome Institute"/>
            <person name="Mondo S.J."/>
            <person name="Dannebaum R.O."/>
            <person name="Kuo R.C."/>
            <person name="Labutti K."/>
            <person name="Haridas S."/>
            <person name="Kuo A."/>
            <person name="Salamov A."/>
            <person name="Ahrendt S.R."/>
            <person name="Lipzen A."/>
            <person name="Sullivan W."/>
            <person name="Andreopoulos W.B."/>
            <person name="Clum A."/>
            <person name="Lindquist E."/>
            <person name="Daum C."/>
            <person name="Ramamoorthy G.K."/>
            <person name="Gryganskyi A."/>
            <person name="Culley D."/>
            <person name="Magnuson J.K."/>
            <person name="James T.Y."/>
            <person name="O'Malley M.A."/>
            <person name="Stajich J.E."/>
            <person name="Spatafora J.W."/>
            <person name="Visel A."/>
            <person name="Grigoriev I.V."/>
        </authorList>
    </citation>
    <scope>NUCLEOTIDE SEQUENCE [LARGE SCALE GENOMIC DNA]</scope>
    <source>
        <strain evidence="15 16">CBS 115471</strain>
    </source>
</reference>
<dbReference type="CDD" id="cd04475">
    <property type="entry name" value="RPA1_DBD_B"/>
    <property type="match status" value="1"/>
</dbReference>
<name>A0A1Y1ZNK1_9PLEO</name>
<dbReference type="GO" id="GO:0003697">
    <property type="term" value="F:single-stranded DNA binding"/>
    <property type="evidence" value="ECO:0007669"/>
    <property type="project" value="UniProtKB-ARBA"/>
</dbReference>
<dbReference type="GO" id="GO:0007004">
    <property type="term" value="P:telomere maintenance via telomerase"/>
    <property type="evidence" value="ECO:0007669"/>
    <property type="project" value="UniProtKB-ARBA"/>
</dbReference>
<dbReference type="Pfam" id="PF01336">
    <property type="entry name" value="tRNA_anti-codon"/>
    <property type="match status" value="1"/>
</dbReference>
<dbReference type="InterPro" id="IPR007199">
    <property type="entry name" value="Rep_factor-A_N"/>
</dbReference>
<dbReference type="NCBIfam" id="TIGR00617">
    <property type="entry name" value="rpa1"/>
    <property type="match status" value="1"/>
</dbReference>
<comment type="caution">
    <text evidence="15">The sequence shown here is derived from an EMBL/GenBank/DDBJ whole genome shotgun (WGS) entry which is preliminary data.</text>
</comment>
<evidence type="ECO:0000256" key="5">
    <source>
        <dbReference type="ARBA" id="ARBA00022771"/>
    </source>
</evidence>
<dbReference type="GO" id="GO:0006281">
    <property type="term" value="P:DNA repair"/>
    <property type="evidence" value="ECO:0007669"/>
    <property type="project" value="InterPro"/>
</dbReference>
<gene>
    <name evidence="15" type="ORF">BCR34DRAFT_564723</name>
</gene>
<protein>
    <recommendedName>
        <fullName evidence="9">Replication protein A subunit</fullName>
    </recommendedName>
</protein>
<evidence type="ECO:0000313" key="16">
    <source>
        <dbReference type="Proteomes" id="UP000193144"/>
    </source>
</evidence>
<evidence type="ECO:0000256" key="9">
    <source>
        <dbReference type="RuleBase" id="RU364130"/>
    </source>
</evidence>
<dbReference type="CDD" id="cd04477">
    <property type="entry name" value="RPA1N"/>
    <property type="match status" value="1"/>
</dbReference>
<dbReference type="Pfam" id="PF16900">
    <property type="entry name" value="REPA_OB_2"/>
    <property type="match status" value="1"/>
</dbReference>
<keyword evidence="7 9" id="KW-0238">DNA-binding</keyword>
<evidence type="ECO:0000259" key="11">
    <source>
        <dbReference type="Pfam" id="PF01336"/>
    </source>
</evidence>
<evidence type="ECO:0000256" key="7">
    <source>
        <dbReference type="ARBA" id="ARBA00023125"/>
    </source>
</evidence>
<evidence type="ECO:0000313" key="15">
    <source>
        <dbReference type="EMBL" id="ORY11822.1"/>
    </source>
</evidence>
<dbReference type="GO" id="GO:0006310">
    <property type="term" value="P:DNA recombination"/>
    <property type="evidence" value="ECO:0007669"/>
    <property type="project" value="InterPro"/>
</dbReference>
<keyword evidence="4 9" id="KW-0479">Metal-binding</keyword>
<keyword evidence="8 9" id="KW-0539">Nucleus</keyword>
<dbReference type="Pfam" id="PF04057">
    <property type="entry name" value="Rep-A_N"/>
    <property type="match status" value="1"/>
</dbReference>
<comment type="subcellular location">
    <subcellularLocation>
        <location evidence="1 9">Nucleus</location>
    </subcellularLocation>
</comment>
<feature type="compositionally biased region" description="Polar residues" evidence="10">
    <location>
        <begin position="147"/>
        <end position="162"/>
    </location>
</feature>
<keyword evidence="6 9" id="KW-0862">Zinc</keyword>
<evidence type="ECO:0000256" key="4">
    <source>
        <dbReference type="ARBA" id="ARBA00022723"/>
    </source>
</evidence>
<dbReference type="FunFam" id="2.40.50.140:FF:000041">
    <property type="entry name" value="Replication protein A subunit"/>
    <property type="match status" value="1"/>
</dbReference>
<dbReference type="Proteomes" id="UP000193144">
    <property type="component" value="Unassembled WGS sequence"/>
</dbReference>
<comment type="similarity">
    <text evidence="2 9">Belongs to the replication factor A protein 1 family.</text>
</comment>
<keyword evidence="16" id="KW-1185">Reference proteome</keyword>
<sequence>MAEAAITQGAIRSIFEPGGPFVACPVMQCVQIKAMEPKAGDVNPQQRFRVVLSDIRNFIQTMLATTANDVIISGKLKKGSIVRLLKFNPQQVKEKKILILMDVEVLEEYGELEKIGTPKGLEEKDEKPQPAAISSNGFYGNKPAQPPQQEQRSLPVHTSNPGTAAHPHLYPIESLSPYAHKWTIRARCTHKGEIKTWHNTKGEGKLFSVNLLDDTGEIRATGFNDTCDRLYDVFQEGTVYYISAPCRVTLAKKQFSNLANDYELQFERDTEVEKAEDQDNAPQIRYNFTRIGDLGTVEKDSTIDAIGVLKEVAEVSTITSKTTNKDFSKRDLTIADDTQTSVRLTIWGATAEKFDSPLESIIAFKGVKVSDFNGKSLSLLSSGSMTVDPDIDEAHKLRGWYNAAGQTATFSTHQNLSSAPGGGSRNDNKLISQIVEDEAYLADTPSYFNLRASVVFVKNTMVTYPACNKEGCNKKVIEENPGEWWCENCQMKWPKPEYRYILSVNVADHTGQLWLSCFDDAGRVIVGMPGNDLMDMKDKDENDGTTLFSNALADATCKTFNFRVRAKMETYQDQPKPRYQVQNIYSLNYAQECHKLSQLLKQYDINDTSDSLFVN</sequence>
<feature type="domain" description="Replication protein A OB" evidence="14">
    <location>
        <begin position="291"/>
        <end position="388"/>
    </location>
</feature>
<dbReference type="EMBL" id="MCFA01000057">
    <property type="protein sequence ID" value="ORY11822.1"/>
    <property type="molecule type" value="Genomic_DNA"/>
</dbReference>
<dbReference type="GO" id="GO:0008270">
    <property type="term" value="F:zinc ion binding"/>
    <property type="evidence" value="ECO:0007669"/>
    <property type="project" value="UniProtKB-KW"/>
</dbReference>
<dbReference type="CDD" id="cd04474">
    <property type="entry name" value="RPA1_DBD_A"/>
    <property type="match status" value="1"/>
</dbReference>
<comment type="subunit">
    <text evidence="9">Component of the heterotrimeric canonical replication protein A complex (RPA).</text>
</comment>
<dbReference type="InterPro" id="IPR013955">
    <property type="entry name" value="Rep_factor-A_C"/>
</dbReference>
<dbReference type="CDD" id="cd04476">
    <property type="entry name" value="RPA1_DBD_C"/>
    <property type="match status" value="1"/>
</dbReference>